<accession>A0A256EYV6</accession>
<dbReference type="InterPro" id="IPR003615">
    <property type="entry name" value="HNH_nuc"/>
</dbReference>
<keyword evidence="2" id="KW-0378">Hydrolase</keyword>
<reference evidence="2 3" key="1">
    <citation type="submission" date="2017-07" db="EMBL/GenBank/DDBJ databases">
        <title>Phylogenetic study on the rhizospheric bacterium Ochrobactrum sp. A44.</title>
        <authorList>
            <person name="Krzyzanowska D.M."/>
            <person name="Ossowicki A."/>
            <person name="Rajewska M."/>
            <person name="Maciag T."/>
            <person name="Kaczynski Z."/>
            <person name="Czerwicka M."/>
            <person name="Jafra S."/>
        </authorList>
    </citation>
    <scope>NUCLEOTIDE SEQUENCE [LARGE SCALE GENOMIC DNA]</scope>
    <source>
        <strain evidence="2 3">OgA9a</strain>
    </source>
</reference>
<evidence type="ECO:0000313" key="3">
    <source>
        <dbReference type="Proteomes" id="UP000216478"/>
    </source>
</evidence>
<gene>
    <name evidence="2" type="ORF">CEV33_3754</name>
</gene>
<sequence>MTYSDRMSKLGLAETRMRYWWVNHKQTMRQEVGGGYLWSPKREANGARSQFYENMRIAEPADIVLSFSGAVIGHIGIIQDFASPALKPVGFETTGKNWNSDGWLLPVAWKSLSSPVRPKDRIADLGPLLPVKYSPIHPVSGKGNQKAYLAQINKRIVELLVDSTAFLIEESIDDSNAVFARLDDLIEDSLIGQTDLDTTTKQQLVLARYGQGLFRTRVSEMETNCRLTGIDNPRLLVASHIKPWRVCTTATERLDGANGLLLTPHVDRLFDRGFISFEASGRVIISRRLASLDLDRLGLRDACTRNCGVFTERQEAYLSFHRANVLLT</sequence>
<feature type="domain" description="HNH nuclease" evidence="1">
    <location>
        <begin position="225"/>
        <end position="278"/>
    </location>
</feature>
<keyword evidence="3" id="KW-1185">Reference proteome</keyword>
<dbReference type="GO" id="GO:0004519">
    <property type="term" value="F:endonuclease activity"/>
    <property type="evidence" value="ECO:0007669"/>
    <property type="project" value="UniProtKB-KW"/>
</dbReference>
<evidence type="ECO:0000313" key="2">
    <source>
        <dbReference type="EMBL" id="OYR07616.1"/>
    </source>
</evidence>
<evidence type="ECO:0000259" key="1">
    <source>
        <dbReference type="Pfam" id="PF13391"/>
    </source>
</evidence>
<name>A0A256EYV6_9HYPH</name>
<dbReference type="AlphaFoldDB" id="A0A256EYV6"/>
<dbReference type="EMBL" id="NNRL01000169">
    <property type="protein sequence ID" value="OYR07616.1"/>
    <property type="molecule type" value="Genomic_DNA"/>
</dbReference>
<organism evidence="2 3">
    <name type="scientific">Brucella grignonensis</name>
    <dbReference type="NCBI Taxonomy" id="94627"/>
    <lineage>
        <taxon>Bacteria</taxon>
        <taxon>Pseudomonadati</taxon>
        <taxon>Pseudomonadota</taxon>
        <taxon>Alphaproteobacteria</taxon>
        <taxon>Hyphomicrobiales</taxon>
        <taxon>Brucellaceae</taxon>
        <taxon>Brucella/Ochrobactrum group</taxon>
        <taxon>Brucella</taxon>
    </lineage>
</organism>
<comment type="caution">
    <text evidence="2">The sequence shown here is derived from an EMBL/GenBank/DDBJ whole genome shotgun (WGS) entry which is preliminary data.</text>
</comment>
<dbReference type="Proteomes" id="UP000216478">
    <property type="component" value="Unassembled WGS sequence"/>
</dbReference>
<proteinExistence type="predicted"/>
<protein>
    <submittedName>
        <fullName evidence="2">HNH endonuclease family protein</fullName>
    </submittedName>
</protein>
<keyword evidence="2" id="KW-0540">Nuclease</keyword>
<keyword evidence="2" id="KW-0255">Endonuclease</keyword>
<dbReference type="Pfam" id="PF13391">
    <property type="entry name" value="HNH_2"/>
    <property type="match status" value="1"/>
</dbReference>